<dbReference type="InterPro" id="IPR006439">
    <property type="entry name" value="HAD-SF_hydro_IA"/>
</dbReference>
<protein>
    <recommendedName>
        <fullName evidence="3">HAD-like protein</fullName>
    </recommendedName>
</protein>
<dbReference type="GeneID" id="30145874"/>
<dbReference type="PANTHER" id="PTHR43885:SF1">
    <property type="entry name" value="SUPERFAMILY HYDROLASE, PUTATIVE (AFU_ORTHOLOGUE AFUA_4G13290)-RELATED"/>
    <property type="match status" value="1"/>
</dbReference>
<dbReference type="GO" id="GO:0033883">
    <property type="term" value="F:pyridoxal phosphatase activity"/>
    <property type="evidence" value="ECO:0007669"/>
    <property type="project" value="EnsemblFungi"/>
</dbReference>
<keyword evidence="2" id="KW-1185">Reference proteome</keyword>
<dbReference type="Gene3D" id="3.40.50.1000">
    <property type="entry name" value="HAD superfamily/HAD-like"/>
    <property type="match status" value="1"/>
</dbReference>
<dbReference type="Proteomes" id="UP000094336">
    <property type="component" value="Unassembled WGS sequence"/>
</dbReference>
<dbReference type="OrthoDB" id="426235at2759"/>
<sequence>MYEEFRTTLGLAPDSKTDILHHIAALSPAEQEQAHHKIEAVEVKAMTQMQPQPGLSDIMAYITKNNLPRAIVTRNKMVPVNHLMSQFMESHHVFDPIITRDFLPTKPDPAPLLHVIHERWAERIDPEDVMMVGDSIDDMQAGASAGCVTVLVAHEKNGYLRDRDIVDYVVKDLGEIVGLLESGVTSKVR</sequence>
<organism evidence="1 2">
    <name type="scientific">Babjeviella inositovora NRRL Y-12698</name>
    <dbReference type="NCBI Taxonomy" id="984486"/>
    <lineage>
        <taxon>Eukaryota</taxon>
        <taxon>Fungi</taxon>
        <taxon>Dikarya</taxon>
        <taxon>Ascomycota</taxon>
        <taxon>Saccharomycotina</taxon>
        <taxon>Pichiomycetes</taxon>
        <taxon>Serinales incertae sedis</taxon>
        <taxon>Babjeviella</taxon>
    </lineage>
</organism>
<dbReference type="NCBIfam" id="TIGR01549">
    <property type="entry name" value="HAD-SF-IA-v1"/>
    <property type="match status" value="1"/>
</dbReference>
<accession>A0A1E3QVW0</accession>
<dbReference type="RefSeq" id="XP_018987128.1">
    <property type="nucleotide sequence ID" value="XM_019128021.1"/>
</dbReference>
<evidence type="ECO:0008006" key="3">
    <source>
        <dbReference type="Google" id="ProtNLM"/>
    </source>
</evidence>
<reference evidence="2" key="1">
    <citation type="submission" date="2016-05" db="EMBL/GenBank/DDBJ databases">
        <title>Comparative genomics of biotechnologically important yeasts.</title>
        <authorList>
            <consortium name="DOE Joint Genome Institute"/>
            <person name="Riley R."/>
            <person name="Haridas S."/>
            <person name="Wolfe K.H."/>
            <person name="Lopes M.R."/>
            <person name="Hittinger C.T."/>
            <person name="Goker M."/>
            <person name="Salamov A."/>
            <person name="Wisecaver J."/>
            <person name="Long T.M."/>
            <person name="Aerts A.L."/>
            <person name="Barry K."/>
            <person name="Choi C."/>
            <person name="Clum A."/>
            <person name="Coughlan A.Y."/>
            <person name="Deshpande S."/>
            <person name="Douglass A.P."/>
            <person name="Hanson S.J."/>
            <person name="Klenk H.-P."/>
            <person name="Labutti K."/>
            <person name="Lapidus A."/>
            <person name="Lindquist E."/>
            <person name="Lipzen A."/>
            <person name="Meier-Kolthoff J.P."/>
            <person name="Ohm R.A."/>
            <person name="Otillar R.P."/>
            <person name="Pangilinan J."/>
            <person name="Peng Y."/>
            <person name="Rokas A."/>
            <person name="Rosa C.A."/>
            <person name="Scheuner C."/>
            <person name="Sibirny A.A."/>
            <person name="Slot J.C."/>
            <person name="Stielow J.B."/>
            <person name="Sun H."/>
            <person name="Kurtzman C.P."/>
            <person name="Blackwell M."/>
            <person name="Grigoriev I.V."/>
            <person name="Jeffries T.W."/>
        </authorList>
    </citation>
    <scope>NUCLEOTIDE SEQUENCE [LARGE SCALE GENOMIC DNA]</scope>
    <source>
        <strain evidence="2">NRRL Y-12698</strain>
    </source>
</reference>
<dbReference type="InterPro" id="IPR036412">
    <property type="entry name" value="HAD-like_sf"/>
</dbReference>
<dbReference type="AlphaFoldDB" id="A0A1E3QVW0"/>
<evidence type="ECO:0000313" key="1">
    <source>
        <dbReference type="EMBL" id="ODQ81800.1"/>
    </source>
</evidence>
<dbReference type="STRING" id="984486.A0A1E3QVW0"/>
<dbReference type="Gene3D" id="1.10.260.80">
    <property type="match status" value="1"/>
</dbReference>
<name>A0A1E3QVW0_9ASCO</name>
<proteinExistence type="predicted"/>
<evidence type="ECO:0000313" key="2">
    <source>
        <dbReference type="Proteomes" id="UP000094336"/>
    </source>
</evidence>
<dbReference type="InterPro" id="IPR023214">
    <property type="entry name" value="HAD_sf"/>
</dbReference>
<dbReference type="PANTHER" id="PTHR43885">
    <property type="entry name" value="HALOACID DEHALOGENASE-LIKE HYDROLASE"/>
    <property type="match status" value="1"/>
</dbReference>
<gene>
    <name evidence="1" type="ORF">BABINDRAFT_160040</name>
</gene>
<dbReference type="InterPro" id="IPR041492">
    <property type="entry name" value="HAD_2"/>
</dbReference>
<dbReference type="SUPFAM" id="SSF56784">
    <property type="entry name" value="HAD-like"/>
    <property type="match status" value="1"/>
</dbReference>
<dbReference type="Pfam" id="PF13419">
    <property type="entry name" value="HAD_2"/>
    <property type="match status" value="1"/>
</dbReference>
<dbReference type="EMBL" id="KV454427">
    <property type="protein sequence ID" value="ODQ81800.1"/>
    <property type="molecule type" value="Genomic_DNA"/>
</dbReference>